<dbReference type="AlphaFoldDB" id="A0A315ZS68"/>
<reference evidence="2 3" key="1">
    <citation type="submission" date="2018-03" db="EMBL/GenBank/DDBJ databases">
        <title>Genomic Encyclopedia of Archaeal and Bacterial Type Strains, Phase II (KMG-II): from individual species to whole genera.</title>
        <authorList>
            <person name="Goeker M."/>
        </authorList>
    </citation>
    <scope>NUCLEOTIDE SEQUENCE [LARGE SCALE GENOMIC DNA]</scope>
    <source>
        <strain evidence="2 3">DSM 44889</strain>
    </source>
</reference>
<evidence type="ECO:0000256" key="1">
    <source>
        <dbReference type="SAM" id="MobiDB-lite"/>
    </source>
</evidence>
<feature type="region of interest" description="Disordered" evidence="1">
    <location>
        <begin position="1"/>
        <end position="33"/>
    </location>
</feature>
<dbReference type="Pfam" id="PF11253">
    <property type="entry name" value="DUF3052"/>
    <property type="match status" value="1"/>
</dbReference>
<keyword evidence="3" id="KW-1185">Reference proteome</keyword>
<evidence type="ECO:0008006" key="4">
    <source>
        <dbReference type="Google" id="ProtNLM"/>
    </source>
</evidence>
<accession>A0A315ZS68</accession>
<evidence type="ECO:0000313" key="2">
    <source>
        <dbReference type="EMBL" id="PWJ48139.1"/>
    </source>
</evidence>
<name>A0A315ZS68_9ACTN</name>
<protein>
    <recommendedName>
        <fullName evidence="4">DUF3052 family protein</fullName>
    </recommendedName>
</protein>
<sequence>MTAGGGTAHEGETHTVSETAGAPATSGAARLALKAGQAVQERGYDDDVDHDLRDSVEEIIGSELLDEDDVDVVDAVILWWREDDGDLVDALVDSLVSLADDGVVWLLTPKAGSVGHVRPSDVEEAAPTAGLFATSTVKPSPDWTATRLVSGRGRR</sequence>
<dbReference type="Proteomes" id="UP000245469">
    <property type="component" value="Unassembled WGS sequence"/>
</dbReference>
<organism evidence="2 3">
    <name type="scientific">Quadrisphaera granulorum</name>
    <dbReference type="NCBI Taxonomy" id="317664"/>
    <lineage>
        <taxon>Bacteria</taxon>
        <taxon>Bacillati</taxon>
        <taxon>Actinomycetota</taxon>
        <taxon>Actinomycetes</taxon>
        <taxon>Kineosporiales</taxon>
        <taxon>Kineosporiaceae</taxon>
        <taxon>Quadrisphaera</taxon>
    </lineage>
</organism>
<comment type="caution">
    <text evidence="2">The sequence shown here is derived from an EMBL/GenBank/DDBJ whole genome shotgun (WGS) entry which is preliminary data.</text>
</comment>
<dbReference type="EMBL" id="QGDQ01000032">
    <property type="protein sequence ID" value="PWJ48139.1"/>
    <property type="molecule type" value="Genomic_DNA"/>
</dbReference>
<evidence type="ECO:0000313" key="3">
    <source>
        <dbReference type="Proteomes" id="UP000245469"/>
    </source>
</evidence>
<proteinExistence type="predicted"/>
<dbReference type="InterPro" id="IPR021412">
    <property type="entry name" value="DUF3052"/>
</dbReference>
<gene>
    <name evidence="2" type="ORF">BXY45_13217</name>
</gene>